<evidence type="ECO:0000256" key="4">
    <source>
        <dbReference type="PROSITE-ProRule" id="PRU00335"/>
    </source>
</evidence>
<keyword evidence="3" id="KW-0804">Transcription</keyword>
<keyword evidence="1" id="KW-0805">Transcription regulation</keyword>
<evidence type="ECO:0000256" key="2">
    <source>
        <dbReference type="ARBA" id="ARBA00023125"/>
    </source>
</evidence>
<dbReference type="EMBL" id="JACHJQ010000004">
    <property type="protein sequence ID" value="MBB4908178.1"/>
    <property type="molecule type" value="Genomic_DNA"/>
</dbReference>
<dbReference type="Pfam" id="PF02909">
    <property type="entry name" value="TetR_C_1"/>
    <property type="match status" value="1"/>
</dbReference>
<evidence type="ECO:0000313" key="7">
    <source>
        <dbReference type="Proteomes" id="UP000520767"/>
    </source>
</evidence>
<gene>
    <name evidence="6" type="ORF">FHR82_004420</name>
</gene>
<dbReference type="GO" id="GO:0045892">
    <property type="term" value="P:negative regulation of DNA-templated transcription"/>
    <property type="evidence" value="ECO:0007669"/>
    <property type="project" value="InterPro"/>
</dbReference>
<feature type="DNA-binding region" description="H-T-H motif" evidence="4">
    <location>
        <begin position="44"/>
        <end position="63"/>
    </location>
</feature>
<dbReference type="InterPro" id="IPR036271">
    <property type="entry name" value="Tet_transcr_reg_TetR-rel_C_sf"/>
</dbReference>
<dbReference type="SUPFAM" id="SSF46689">
    <property type="entry name" value="Homeodomain-like"/>
    <property type="match status" value="1"/>
</dbReference>
<accession>A0A7W7Q7C2</accession>
<proteinExistence type="predicted"/>
<dbReference type="GO" id="GO:0000976">
    <property type="term" value="F:transcription cis-regulatory region binding"/>
    <property type="evidence" value="ECO:0007669"/>
    <property type="project" value="TreeGrafter"/>
</dbReference>
<comment type="caution">
    <text evidence="6">The sequence shown here is derived from an EMBL/GenBank/DDBJ whole genome shotgun (WGS) entry which is preliminary data.</text>
</comment>
<evidence type="ECO:0000259" key="5">
    <source>
        <dbReference type="PROSITE" id="PS50977"/>
    </source>
</evidence>
<feature type="domain" description="HTH tetR-type" evidence="5">
    <location>
        <begin position="21"/>
        <end position="81"/>
    </location>
</feature>
<dbReference type="Gene3D" id="1.10.357.10">
    <property type="entry name" value="Tetracycline Repressor, domain 2"/>
    <property type="match status" value="1"/>
</dbReference>
<dbReference type="InterPro" id="IPR004111">
    <property type="entry name" value="Repressor_TetR_C"/>
</dbReference>
<organism evidence="6 7">
    <name type="scientific">Actinophytocola algeriensis</name>
    <dbReference type="NCBI Taxonomy" id="1768010"/>
    <lineage>
        <taxon>Bacteria</taxon>
        <taxon>Bacillati</taxon>
        <taxon>Actinomycetota</taxon>
        <taxon>Actinomycetes</taxon>
        <taxon>Pseudonocardiales</taxon>
        <taxon>Pseudonocardiaceae</taxon>
    </lineage>
</organism>
<keyword evidence="2 4" id="KW-0238">DNA-binding</keyword>
<dbReference type="Pfam" id="PF00440">
    <property type="entry name" value="TetR_N"/>
    <property type="match status" value="1"/>
</dbReference>
<evidence type="ECO:0000313" key="6">
    <source>
        <dbReference type="EMBL" id="MBB4908178.1"/>
    </source>
</evidence>
<dbReference type="InterPro" id="IPR009057">
    <property type="entry name" value="Homeodomain-like_sf"/>
</dbReference>
<reference evidence="6 7" key="1">
    <citation type="submission" date="2020-08" db="EMBL/GenBank/DDBJ databases">
        <title>Genomic Encyclopedia of Type Strains, Phase III (KMG-III): the genomes of soil and plant-associated and newly described type strains.</title>
        <authorList>
            <person name="Whitman W."/>
        </authorList>
    </citation>
    <scope>NUCLEOTIDE SEQUENCE [LARGE SCALE GENOMIC DNA]</scope>
    <source>
        <strain evidence="6 7">CECT 8960</strain>
    </source>
</reference>
<protein>
    <submittedName>
        <fullName evidence="6">AcrR family transcriptional regulator</fullName>
    </submittedName>
</protein>
<evidence type="ECO:0000256" key="3">
    <source>
        <dbReference type="ARBA" id="ARBA00023163"/>
    </source>
</evidence>
<dbReference type="SUPFAM" id="SSF48498">
    <property type="entry name" value="Tetracyclin repressor-like, C-terminal domain"/>
    <property type="match status" value="1"/>
</dbReference>
<keyword evidence="7" id="KW-1185">Reference proteome</keyword>
<evidence type="ECO:0000256" key="1">
    <source>
        <dbReference type="ARBA" id="ARBA00023015"/>
    </source>
</evidence>
<dbReference type="GO" id="GO:0003700">
    <property type="term" value="F:DNA-binding transcription factor activity"/>
    <property type="evidence" value="ECO:0007669"/>
    <property type="project" value="TreeGrafter"/>
</dbReference>
<dbReference type="PROSITE" id="PS50977">
    <property type="entry name" value="HTH_TETR_2"/>
    <property type="match status" value="1"/>
</dbReference>
<dbReference type="Proteomes" id="UP000520767">
    <property type="component" value="Unassembled WGS sequence"/>
</dbReference>
<dbReference type="PANTHER" id="PTHR30055:SF151">
    <property type="entry name" value="TRANSCRIPTIONAL REGULATORY PROTEIN"/>
    <property type="match status" value="1"/>
</dbReference>
<dbReference type="InterPro" id="IPR001647">
    <property type="entry name" value="HTH_TetR"/>
</dbReference>
<dbReference type="InterPro" id="IPR050109">
    <property type="entry name" value="HTH-type_TetR-like_transc_reg"/>
</dbReference>
<dbReference type="RefSeq" id="WP_184812278.1">
    <property type="nucleotide sequence ID" value="NZ_JACHJQ010000004.1"/>
</dbReference>
<name>A0A7W7Q7C2_9PSEU</name>
<dbReference type="AlphaFoldDB" id="A0A7W7Q7C2"/>
<sequence>MEVVGVEAGWPRSRPVAQRRVLSQDLIVDTALELLGKGSLDTVSMRRVAHELGTGPASLYAHVSNKEELHELMLDRLLGRLPRPEPDPGSWTEQIVEMARAQLKMLTSYPGIARVGLETIVPAGPNALAYGEAVLAVLRAGGLPDRVAVLAFDTLSLWCAAFAFELGAAKTGETGPDEIAARGKEIGAYMAARPTQFPNMLGLGHILSEATPEERFEFGLDVFLAGLVGAFQPRRNSM</sequence>
<dbReference type="PANTHER" id="PTHR30055">
    <property type="entry name" value="HTH-TYPE TRANSCRIPTIONAL REGULATOR RUTR"/>
    <property type="match status" value="1"/>
</dbReference>